<dbReference type="Gene3D" id="3.90.550.10">
    <property type="entry name" value="Spore Coat Polysaccharide Biosynthesis Protein SpsA, Chain A"/>
    <property type="match status" value="1"/>
</dbReference>
<keyword evidence="2" id="KW-0808">Transferase</keyword>
<evidence type="ECO:0000259" key="1">
    <source>
        <dbReference type="Pfam" id="PF00535"/>
    </source>
</evidence>
<dbReference type="PANTHER" id="PTHR43685">
    <property type="entry name" value="GLYCOSYLTRANSFERASE"/>
    <property type="match status" value="1"/>
</dbReference>
<dbReference type="SUPFAM" id="SSF53448">
    <property type="entry name" value="Nucleotide-diphospho-sugar transferases"/>
    <property type="match status" value="1"/>
</dbReference>
<name>A0A1G5CJ60_9FLAO</name>
<evidence type="ECO:0000313" key="3">
    <source>
        <dbReference type="Proteomes" id="UP000199354"/>
    </source>
</evidence>
<dbReference type="Proteomes" id="UP000199354">
    <property type="component" value="Unassembled WGS sequence"/>
</dbReference>
<dbReference type="AlphaFoldDB" id="A0A1G5CJ60"/>
<dbReference type="OrthoDB" id="6307329at2"/>
<dbReference type="GO" id="GO:0016740">
    <property type="term" value="F:transferase activity"/>
    <property type="evidence" value="ECO:0007669"/>
    <property type="project" value="UniProtKB-KW"/>
</dbReference>
<proteinExistence type="predicted"/>
<dbReference type="InterPro" id="IPR029044">
    <property type="entry name" value="Nucleotide-diphossugar_trans"/>
</dbReference>
<dbReference type="EMBL" id="FMVF01000003">
    <property type="protein sequence ID" value="SCY02358.1"/>
    <property type="molecule type" value="Genomic_DNA"/>
</dbReference>
<sequence>MAFFSVVIPLYNKAQFVGKTLQSVLAQTFADIEIIIVNDGSTDQSEAVVQQFDDPRIQYYLRENKGVAAARNLGITLASADYVAFLDADDYWYPDFLQTIHRNITRFPEQKVFTAAIEIETQRTVFPASYAIEKTGYVEVVDFFEASDKEAVIWTSAAVLHQDVFKQSGVFDTNVKYAEDTDLWMRVGLDFKVVFDWKILARYVYDGKSVSRGGQYFFEQSSFLKYTELEQQHPGLKKFLDLNRFSVAIKSKLAGDQASFRKAYDGIDFKNLNTKKKILLHLTRFQLQLLVKLKSLLADWGLGNSVFK</sequence>
<keyword evidence="3" id="KW-1185">Reference proteome</keyword>
<dbReference type="InterPro" id="IPR001173">
    <property type="entry name" value="Glyco_trans_2-like"/>
</dbReference>
<dbReference type="PANTHER" id="PTHR43685:SF2">
    <property type="entry name" value="GLYCOSYLTRANSFERASE 2-LIKE DOMAIN-CONTAINING PROTEIN"/>
    <property type="match status" value="1"/>
</dbReference>
<evidence type="ECO:0000313" key="2">
    <source>
        <dbReference type="EMBL" id="SCY02358.1"/>
    </source>
</evidence>
<feature type="domain" description="Glycosyltransferase 2-like" evidence="1">
    <location>
        <begin position="5"/>
        <end position="166"/>
    </location>
</feature>
<gene>
    <name evidence="2" type="ORF">SAMN02927903_00554</name>
</gene>
<organism evidence="2 3">
    <name type="scientific">Flavobacterium caeni</name>
    <dbReference type="NCBI Taxonomy" id="490189"/>
    <lineage>
        <taxon>Bacteria</taxon>
        <taxon>Pseudomonadati</taxon>
        <taxon>Bacteroidota</taxon>
        <taxon>Flavobacteriia</taxon>
        <taxon>Flavobacteriales</taxon>
        <taxon>Flavobacteriaceae</taxon>
        <taxon>Flavobacterium</taxon>
    </lineage>
</organism>
<dbReference type="InterPro" id="IPR050834">
    <property type="entry name" value="Glycosyltransf_2"/>
</dbReference>
<protein>
    <submittedName>
        <fullName evidence="2">Glycosyl transferase family 2</fullName>
    </submittedName>
</protein>
<dbReference type="Pfam" id="PF00535">
    <property type="entry name" value="Glycos_transf_2"/>
    <property type="match status" value="1"/>
</dbReference>
<dbReference type="RefSeq" id="WP_091140800.1">
    <property type="nucleotide sequence ID" value="NZ_FMVF01000003.1"/>
</dbReference>
<accession>A0A1G5CJ60</accession>
<reference evidence="2 3" key="1">
    <citation type="submission" date="2016-10" db="EMBL/GenBank/DDBJ databases">
        <authorList>
            <person name="de Groot N.N."/>
        </authorList>
    </citation>
    <scope>NUCLEOTIDE SEQUENCE [LARGE SCALE GENOMIC DNA]</scope>
    <source>
        <strain evidence="2 3">CGMCC 1.7031</strain>
    </source>
</reference>
<dbReference type="CDD" id="cd00761">
    <property type="entry name" value="Glyco_tranf_GTA_type"/>
    <property type="match status" value="1"/>
</dbReference>
<dbReference type="STRING" id="490189.SAMN02927903_00554"/>